<keyword evidence="2" id="KW-1133">Transmembrane helix</keyword>
<feature type="region of interest" description="Disordered" evidence="1">
    <location>
        <begin position="58"/>
        <end position="91"/>
    </location>
</feature>
<dbReference type="RefSeq" id="XP_053026511.1">
    <property type="nucleotide sequence ID" value="XM_053162545.1"/>
</dbReference>
<dbReference type="Proteomes" id="UP001164743">
    <property type="component" value="Chromosome 13A"/>
</dbReference>
<name>A0ABY7D3P4_9BASI</name>
<keyword evidence="2" id="KW-0472">Membrane</keyword>
<dbReference type="EMBL" id="CP110433">
    <property type="protein sequence ID" value="WAQ90956.1"/>
    <property type="molecule type" value="Genomic_DNA"/>
</dbReference>
<organism evidence="3 4">
    <name type="scientific">Puccinia triticina</name>
    <dbReference type="NCBI Taxonomy" id="208348"/>
    <lineage>
        <taxon>Eukaryota</taxon>
        <taxon>Fungi</taxon>
        <taxon>Dikarya</taxon>
        <taxon>Basidiomycota</taxon>
        <taxon>Pucciniomycotina</taxon>
        <taxon>Pucciniomycetes</taxon>
        <taxon>Pucciniales</taxon>
        <taxon>Pucciniaceae</taxon>
        <taxon>Puccinia</taxon>
    </lineage>
</organism>
<evidence type="ECO:0000313" key="3">
    <source>
        <dbReference type="EMBL" id="WAQ90956.1"/>
    </source>
</evidence>
<dbReference type="GeneID" id="77803440"/>
<keyword evidence="4" id="KW-1185">Reference proteome</keyword>
<evidence type="ECO:0000256" key="1">
    <source>
        <dbReference type="SAM" id="MobiDB-lite"/>
    </source>
</evidence>
<reference evidence="3" key="1">
    <citation type="submission" date="2022-10" db="EMBL/GenBank/DDBJ databases">
        <title>Puccinia triticina Genome sequencing and assembly.</title>
        <authorList>
            <person name="Li C."/>
        </authorList>
    </citation>
    <scope>NUCLEOTIDE SEQUENCE</scope>
    <source>
        <strain evidence="3">Pt15</strain>
    </source>
</reference>
<feature type="transmembrane region" description="Helical" evidence="2">
    <location>
        <begin position="20"/>
        <end position="45"/>
    </location>
</feature>
<sequence length="148" mass="16244">MTAQNLSYTTFCYSYRTCSLSFAMFFRSLTPSLVALIVGSFCLVASKINAYSVPKEKVNWSNHPSVPSKDTRDSSNYTSTPPSKDSKGSANTTTFTLPHGLGTFDIFGEPAAVEMSVILRTVSTLSLNQLITRFVSRFSSHPMDTFAI</sequence>
<evidence type="ECO:0000256" key="2">
    <source>
        <dbReference type="SAM" id="Phobius"/>
    </source>
</evidence>
<feature type="compositionally biased region" description="Polar residues" evidence="1">
    <location>
        <begin position="74"/>
        <end position="91"/>
    </location>
</feature>
<protein>
    <submittedName>
        <fullName evidence="3">Uncharacterized protein</fullName>
    </submittedName>
</protein>
<gene>
    <name evidence="3" type="ORF">PtA15_13A356</name>
</gene>
<accession>A0ABY7D3P4</accession>
<keyword evidence="2" id="KW-0812">Transmembrane</keyword>
<evidence type="ECO:0000313" key="4">
    <source>
        <dbReference type="Proteomes" id="UP001164743"/>
    </source>
</evidence>
<proteinExistence type="predicted"/>